<gene>
    <name evidence="2" type="ORF">RJ41_05010</name>
</gene>
<dbReference type="AlphaFoldDB" id="A0A0B3XYZ4"/>
<dbReference type="Proteomes" id="UP000031197">
    <property type="component" value="Unassembled WGS sequence"/>
</dbReference>
<name>A0A0B3XYZ4_9ALTE</name>
<evidence type="ECO:0000313" key="3">
    <source>
        <dbReference type="Proteomes" id="UP000031197"/>
    </source>
</evidence>
<reference evidence="2 3" key="1">
    <citation type="submission" date="2014-12" db="EMBL/GenBank/DDBJ databases">
        <title>Genome sequencing of Alteromonas marina AD001.</title>
        <authorList>
            <person name="Adrian T.G.S."/>
            <person name="Chan K.G."/>
        </authorList>
    </citation>
    <scope>NUCLEOTIDE SEQUENCE [LARGE SCALE GENOMIC DNA]</scope>
    <source>
        <strain evidence="2 3">AD001</strain>
    </source>
</reference>
<keyword evidence="3" id="KW-1185">Reference proteome</keyword>
<dbReference type="EMBL" id="JWLW01000010">
    <property type="protein sequence ID" value="KHT54947.1"/>
    <property type="molecule type" value="Genomic_DNA"/>
</dbReference>
<feature type="signal peptide" evidence="1">
    <location>
        <begin position="1"/>
        <end position="30"/>
    </location>
</feature>
<feature type="chain" id="PRO_5002084629" evidence="1">
    <location>
        <begin position="31"/>
        <end position="90"/>
    </location>
</feature>
<comment type="caution">
    <text evidence="2">The sequence shown here is derived from an EMBL/GenBank/DDBJ whole genome shotgun (WGS) entry which is preliminary data.</text>
</comment>
<proteinExistence type="predicted"/>
<sequence>MKISTSKCRVFLTACLSFCLLFSVSTVAQAKNEQFSTKLADSPLSKEQKVVIEKNSVFQLQRKALKDPLKHGEYETLKQLGNLFSRPGHF</sequence>
<evidence type="ECO:0000256" key="1">
    <source>
        <dbReference type="SAM" id="SignalP"/>
    </source>
</evidence>
<accession>A0A0B3XYZ4</accession>
<organism evidence="2 3">
    <name type="scientific">Alteromonas marina</name>
    <dbReference type="NCBI Taxonomy" id="203795"/>
    <lineage>
        <taxon>Bacteria</taxon>
        <taxon>Pseudomonadati</taxon>
        <taxon>Pseudomonadota</taxon>
        <taxon>Gammaproteobacteria</taxon>
        <taxon>Alteromonadales</taxon>
        <taxon>Alteromonadaceae</taxon>
        <taxon>Alteromonas/Salinimonas group</taxon>
        <taxon>Alteromonas</taxon>
    </lineage>
</organism>
<protein>
    <submittedName>
        <fullName evidence="2">Uncharacterized protein</fullName>
    </submittedName>
</protein>
<keyword evidence="1" id="KW-0732">Signal</keyword>
<evidence type="ECO:0000313" key="2">
    <source>
        <dbReference type="EMBL" id="KHT54947.1"/>
    </source>
</evidence>
<dbReference type="RefSeq" id="WP_039217793.1">
    <property type="nucleotide sequence ID" value="NZ_JWLW01000010.1"/>
</dbReference>